<gene>
    <name evidence="1" type="ORF">BCR42DRAFT_337780</name>
</gene>
<evidence type="ECO:0000313" key="1">
    <source>
        <dbReference type="EMBL" id="ORZ05633.1"/>
    </source>
</evidence>
<evidence type="ECO:0000313" key="2">
    <source>
        <dbReference type="Proteomes" id="UP000193560"/>
    </source>
</evidence>
<dbReference type="Proteomes" id="UP000193560">
    <property type="component" value="Unassembled WGS sequence"/>
</dbReference>
<reference evidence="1 2" key="1">
    <citation type="submission" date="2016-07" db="EMBL/GenBank/DDBJ databases">
        <title>Pervasive Adenine N6-methylation of Active Genes in Fungi.</title>
        <authorList>
            <consortium name="DOE Joint Genome Institute"/>
            <person name="Mondo S.J."/>
            <person name="Dannebaum R.O."/>
            <person name="Kuo R.C."/>
            <person name="Labutti K."/>
            <person name="Haridas S."/>
            <person name="Kuo A."/>
            <person name="Salamov A."/>
            <person name="Ahrendt S.R."/>
            <person name="Lipzen A."/>
            <person name="Sullivan W."/>
            <person name="Andreopoulos W.B."/>
            <person name="Clum A."/>
            <person name="Lindquist E."/>
            <person name="Daum C."/>
            <person name="Ramamoorthy G.K."/>
            <person name="Gryganskyi A."/>
            <person name="Culley D."/>
            <person name="Magnuson J.K."/>
            <person name="James T.Y."/>
            <person name="O'Malley M.A."/>
            <person name="Stajich J.E."/>
            <person name="Spatafora J.W."/>
            <person name="Visel A."/>
            <person name="Grigoriev I.V."/>
        </authorList>
    </citation>
    <scope>NUCLEOTIDE SEQUENCE [LARGE SCALE GENOMIC DNA]</scope>
    <source>
        <strain evidence="1 2">NRRL 1336</strain>
    </source>
</reference>
<accession>A0A1X2HYZ1</accession>
<dbReference type="OrthoDB" id="2230412at2759"/>
<dbReference type="AlphaFoldDB" id="A0A1X2HYZ1"/>
<proteinExistence type="predicted"/>
<keyword evidence="2" id="KW-1185">Reference proteome</keyword>
<name>A0A1X2HYZ1_9FUNG</name>
<comment type="caution">
    <text evidence="1">The sequence shown here is derived from an EMBL/GenBank/DDBJ whole genome shotgun (WGS) entry which is preliminary data.</text>
</comment>
<sequence>MGGIGFSCKDYIERLSIERSGEADNDHAEEDTLKLMECTSRCLKHEMHQYHQASWTTFGQRQLFAVHSIGNKLTLLSTRRLTDDQWCFVEVRSAIVPRLWDDRYYFFRVMELLLTLEESLVEQDKLTVMLQRQQLGVDFVDPADIIDAIIKKKKKNCEYNHFSIAKYITQTTTVSTEPISAKGKQKKKIQD</sequence>
<organism evidence="1 2">
    <name type="scientific">Absidia repens</name>
    <dbReference type="NCBI Taxonomy" id="90262"/>
    <lineage>
        <taxon>Eukaryota</taxon>
        <taxon>Fungi</taxon>
        <taxon>Fungi incertae sedis</taxon>
        <taxon>Mucoromycota</taxon>
        <taxon>Mucoromycotina</taxon>
        <taxon>Mucoromycetes</taxon>
        <taxon>Mucorales</taxon>
        <taxon>Cunninghamellaceae</taxon>
        <taxon>Absidia</taxon>
    </lineage>
</organism>
<protein>
    <submittedName>
        <fullName evidence="1">Uncharacterized protein</fullName>
    </submittedName>
</protein>
<dbReference type="EMBL" id="MCGE01000043">
    <property type="protein sequence ID" value="ORZ05633.1"/>
    <property type="molecule type" value="Genomic_DNA"/>
</dbReference>